<evidence type="ECO:0000313" key="3">
    <source>
        <dbReference type="Proteomes" id="UP001268610"/>
    </source>
</evidence>
<evidence type="ECO:0000313" key="2">
    <source>
        <dbReference type="EMBL" id="MDR9779012.1"/>
    </source>
</evidence>
<dbReference type="AlphaFoldDB" id="A0AAJ2LPP3"/>
<feature type="non-terminal residue" evidence="2">
    <location>
        <position position="94"/>
    </location>
</feature>
<name>A0AAJ2LPP3_9HYPH</name>
<dbReference type="RefSeq" id="WP_310866939.1">
    <property type="nucleotide sequence ID" value="NZ_JAVLSF010001475.1"/>
</dbReference>
<comment type="caution">
    <text evidence="2">The sequence shown here is derived from an EMBL/GenBank/DDBJ whole genome shotgun (WGS) entry which is preliminary data.</text>
</comment>
<accession>A0AAJ2LPP3</accession>
<dbReference type="Pfam" id="PF01381">
    <property type="entry name" value="HTH_3"/>
    <property type="match status" value="1"/>
</dbReference>
<evidence type="ECO:0000259" key="1">
    <source>
        <dbReference type="PROSITE" id="PS50943"/>
    </source>
</evidence>
<dbReference type="SUPFAM" id="SSF47413">
    <property type="entry name" value="lambda repressor-like DNA-binding domains"/>
    <property type="match status" value="1"/>
</dbReference>
<dbReference type="PROSITE" id="PS50943">
    <property type="entry name" value="HTH_CROC1"/>
    <property type="match status" value="1"/>
</dbReference>
<dbReference type="GO" id="GO:0003677">
    <property type="term" value="F:DNA binding"/>
    <property type="evidence" value="ECO:0007669"/>
    <property type="project" value="InterPro"/>
</dbReference>
<dbReference type="SMART" id="SM00530">
    <property type="entry name" value="HTH_XRE"/>
    <property type="match status" value="1"/>
</dbReference>
<dbReference type="CDD" id="cd00093">
    <property type="entry name" value="HTH_XRE"/>
    <property type="match status" value="1"/>
</dbReference>
<dbReference type="InterPro" id="IPR010982">
    <property type="entry name" value="Lambda_DNA-bd_dom_sf"/>
</dbReference>
<dbReference type="EMBL" id="JAVLSF010001475">
    <property type="protein sequence ID" value="MDR9779012.1"/>
    <property type="molecule type" value="Genomic_DNA"/>
</dbReference>
<dbReference type="Gene3D" id="1.10.260.40">
    <property type="entry name" value="lambda repressor-like DNA-binding domains"/>
    <property type="match status" value="1"/>
</dbReference>
<reference evidence="2" key="1">
    <citation type="submission" date="2023-04" db="EMBL/GenBank/DDBJ databases">
        <title>Genomic characterization of faba bean (Vicia faba) microsymbionts in Mexican soils.</title>
        <authorList>
            <person name="Rivera Orduna F.N."/>
            <person name="Guevara-Luna J."/>
            <person name="Yan J."/>
            <person name="Arroyo-Herrera I."/>
            <person name="Li Y."/>
            <person name="Vasquez-Murrieta M.S."/>
            <person name="Wang E.T."/>
        </authorList>
    </citation>
    <scope>NUCLEOTIDE SEQUENCE</scope>
    <source>
        <strain evidence="2">CH26</strain>
    </source>
</reference>
<feature type="domain" description="HTH cro/C1-type" evidence="1">
    <location>
        <begin position="37"/>
        <end position="90"/>
    </location>
</feature>
<proteinExistence type="predicted"/>
<dbReference type="InterPro" id="IPR001387">
    <property type="entry name" value="Cro/C1-type_HTH"/>
</dbReference>
<gene>
    <name evidence="2" type="ORF">RJJ65_41415</name>
</gene>
<protein>
    <submittedName>
        <fullName evidence="2">Helix-turn-helix transcriptional regulator</fullName>
    </submittedName>
</protein>
<organism evidence="2 3">
    <name type="scientific">Rhizobium hidalgonense</name>
    <dbReference type="NCBI Taxonomy" id="1538159"/>
    <lineage>
        <taxon>Bacteria</taxon>
        <taxon>Pseudomonadati</taxon>
        <taxon>Pseudomonadota</taxon>
        <taxon>Alphaproteobacteria</taxon>
        <taxon>Hyphomicrobiales</taxon>
        <taxon>Rhizobiaceae</taxon>
        <taxon>Rhizobium/Agrobacterium group</taxon>
        <taxon>Rhizobium</taxon>
    </lineage>
</organism>
<sequence>MDKRFTPLAPIDQVQKRQQVIVTIQQNPDWTIHQICRYIRTELRLTLAEMAKICKVSVQTLQKIEAEQGNPTLQTVEKILKPFGFKLQIIYSKN</sequence>
<dbReference type="Proteomes" id="UP001268610">
    <property type="component" value="Unassembled WGS sequence"/>
</dbReference>